<gene>
    <name evidence="1" type="ORF">J2Y00_002298</name>
</gene>
<dbReference type="Proteomes" id="UP001185331">
    <property type="component" value="Unassembled WGS sequence"/>
</dbReference>
<name>A0AAE3XCU4_9DEIO</name>
<dbReference type="EMBL" id="JAVDQK010000005">
    <property type="protein sequence ID" value="MDR6218701.1"/>
    <property type="molecule type" value="Genomic_DNA"/>
</dbReference>
<dbReference type="AlphaFoldDB" id="A0AAE3XCU4"/>
<proteinExistence type="predicted"/>
<comment type="caution">
    <text evidence="1">The sequence shown here is derived from an EMBL/GenBank/DDBJ whole genome shotgun (WGS) entry which is preliminary data.</text>
</comment>
<protein>
    <submittedName>
        <fullName evidence="1">Uncharacterized protein</fullName>
    </submittedName>
</protein>
<evidence type="ECO:0000313" key="1">
    <source>
        <dbReference type="EMBL" id="MDR6218701.1"/>
    </source>
</evidence>
<sequence>MTALTLKATEPTLTMCAGCAGDGELWNAECDVCLGAGQLTVTHTLCDTYEDRFGPLPVTFERTVNVDGGVYVQVTLAHSEDRKRSPSARAAFEAWVRVQVAAVRAGSALN</sequence>
<evidence type="ECO:0000313" key="2">
    <source>
        <dbReference type="Proteomes" id="UP001185331"/>
    </source>
</evidence>
<organism evidence="1 2">
    <name type="scientific">Deinococcus soli</name>
    <name type="common">ex Cha et al. 2016</name>
    <dbReference type="NCBI Taxonomy" id="1309411"/>
    <lineage>
        <taxon>Bacteria</taxon>
        <taxon>Thermotogati</taxon>
        <taxon>Deinococcota</taxon>
        <taxon>Deinococci</taxon>
        <taxon>Deinococcales</taxon>
        <taxon>Deinococcaceae</taxon>
        <taxon>Deinococcus</taxon>
    </lineage>
</organism>
<accession>A0AAE3XCU4</accession>
<reference evidence="1" key="1">
    <citation type="submission" date="2023-07" db="EMBL/GenBank/DDBJ databases">
        <title>Sorghum-associated microbial communities from plants grown in Nebraska, USA.</title>
        <authorList>
            <person name="Schachtman D."/>
        </authorList>
    </citation>
    <scope>NUCLEOTIDE SEQUENCE</scope>
    <source>
        <strain evidence="1">BE330</strain>
    </source>
</reference>
<dbReference type="RefSeq" id="WP_309853217.1">
    <property type="nucleotide sequence ID" value="NZ_JAVDQJ010000004.1"/>
</dbReference>